<dbReference type="SUPFAM" id="SSF56436">
    <property type="entry name" value="C-type lectin-like"/>
    <property type="match status" value="1"/>
</dbReference>
<feature type="transmembrane region" description="Helical" evidence="3">
    <location>
        <begin position="95"/>
        <end position="119"/>
    </location>
</feature>
<feature type="domain" description="C-type lectin" evidence="4">
    <location>
        <begin position="233"/>
        <end position="348"/>
    </location>
</feature>
<dbReference type="InterPro" id="IPR039689">
    <property type="entry name" value="CD72"/>
</dbReference>
<dbReference type="SMART" id="SM00034">
    <property type="entry name" value="CLECT"/>
    <property type="match status" value="1"/>
</dbReference>
<evidence type="ECO:0000256" key="3">
    <source>
        <dbReference type="SAM" id="Phobius"/>
    </source>
</evidence>
<keyword evidence="3" id="KW-0472">Membrane</keyword>
<keyword evidence="3" id="KW-1133">Transmembrane helix</keyword>
<evidence type="ECO:0000313" key="6">
    <source>
        <dbReference type="Proteomes" id="UP000475037"/>
    </source>
</evidence>
<accession>A0A6G1B8C6</accession>
<dbReference type="GO" id="GO:0005886">
    <property type="term" value="C:plasma membrane"/>
    <property type="evidence" value="ECO:0007669"/>
    <property type="project" value="InterPro"/>
</dbReference>
<keyword evidence="6" id="KW-1185">Reference proteome</keyword>
<dbReference type="AlphaFoldDB" id="A0A6G1B8C6"/>
<feature type="coiled-coil region" evidence="1">
    <location>
        <begin position="171"/>
        <end position="219"/>
    </location>
</feature>
<evidence type="ECO:0000256" key="2">
    <source>
        <dbReference type="SAM" id="MobiDB-lite"/>
    </source>
</evidence>
<gene>
    <name evidence="5" type="primary">Cd72</name>
    <name evidence="5" type="ORF">FOF47_R14380</name>
</gene>
<feature type="non-terminal residue" evidence="5">
    <location>
        <position position="357"/>
    </location>
</feature>
<proteinExistence type="predicted"/>
<protein>
    <submittedName>
        <fullName evidence="5">CD72 protein</fullName>
    </submittedName>
</protein>
<dbReference type="PANTHER" id="PTHR15028:SF6">
    <property type="entry name" value="B-CELL DIFFERENTIATION ANTIGEN CD72"/>
    <property type="match status" value="1"/>
</dbReference>
<evidence type="ECO:0000256" key="1">
    <source>
        <dbReference type="SAM" id="Coils"/>
    </source>
</evidence>
<sequence>MAEAITYADLRFVKAPLKKNISSRLGHDMEADEDEELTYENVQVPSVSGGPLSLASSGGGNKAGLQSEQPTASWSSVASPAAGRILTGRATCTQYLFLGLLLTCLLLGVASICLGVRYLQVSQQLQQMNSVLEATNSSLRQQLYLKITQLGKREEDMQGSRRELALSQEALQEEQRVHQATQEQLQACQSDREKTKEALQSEEEQRRILEQKLSRMQDTMKPLFTCPASDTCCPLGWILSEKSCFYISFTARTWEESQNHCKSLSSDLAMATFSDYYLVNPYSVRKVLTEVSPPGPFWVTYNYAKTQQSDSKRYSGSYGRGSRCYRVQNTWPRLQQEDCTSKLPCICEMAVLRDPNR</sequence>
<dbReference type="InterPro" id="IPR016186">
    <property type="entry name" value="C-type_lectin-like/link_sf"/>
</dbReference>
<name>A0A6G1B8C6_CROCR</name>
<comment type="caution">
    <text evidence="5">The sequence shown here is derived from an EMBL/GenBank/DDBJ whole genome shotgun (WGS) entry which is preliminary data.</text>
</comment>
<keyword evidence="1" id="KW-0175">Coiled coil</keyword>
<dbReference type="Proteomes" id="UP000475037">
    <property type="component" value="Unassembled WGS sequence"/>
</dbReference>
<dbReference type="Gene3D" id="3.10.100.10">
    <property type="entry name" value="Mannose-Binding Protein A, subunit A"/>
    <property type="match status" value="1"/>
</dbReference>
<keyword evidence="3" id="KW-0812">Transmembrane</keyword>
<evidence type="ECO:0000259" key="4">
    <source>
        <dbReference type="SMART" id="SM00034"/>
    </source>
</evidence>
<dbReference type="EMBL" id="VOAJ01001958">
    <property type="protein sequence ID" value="KAF0883967.1"/>
    <property type="molecule type" value="Genomic_DNA"/>
</dbReference>
<dbReference type="GO" id="GO:0004888">
    <property type="term" value="F:transmembrane signaling receptor activity"/>
    <property type="evidence" value="ECO:0007669"/>
    <property type="project" value="InterPro"/>
</dbReference>
<dbReference type="InterPro" id="IPR001304">
    <property type="entry name" value="C-type_lectin-like"/>
</dbReference>
<dbReference type="InterPro" id="IPR016187">
    <property type="entry name" value="CTDL_fold"/>
</dbReference>
<dbReference type="PANTHER" id="PTHR15028">
    <property type="entry name" value="CD72-RELATED"/>
    <property type="match status" value="1"/>
</dbReference>
<feature type="non-terminal residue" evidence="5">
    <location>
        <position position="1"/>
    </location>
</feature>
<reference evidence="5 6" key="1">
    <citation type="submission" date="2019-11" db="EMBL/GenBank/DDBJ databases">
        <authorList>
            <person name="Yang C."/>
            <person name="Li F."/>
        </authorList>
    </citation>
    <scope>NUCLEOTIDE SEQUENCE [LARGE SCALE GENOMIC DNA]</scope>
    <source>
        <strain evidence="5">KB4526</strain>
        <tissue evidence="5">Muscle</tissue>
    </source>
</reference>
<evidence type="ECO:0000313" key="5">
    <source>
        <dbReference type="EMBL" id="KAF0883967.1"/>
    </source>
</evidence>
<feature type="region of interest" description="Disordered" evidence="2">
    <location>
        <begin position="48"/>
        <end position="71"/>
    </location>
</feature>
<organism evidence="5 6">
    <name type="scientific">Crocuta crocuta</name>
    <name type="common">Spotted hyena</name>
    <dbReference type="NCBI Taxonomy" id="9678"/>
    <lineage>
        <taxon>Eukaryota</taxon>
        <taxon>Metazoa</taxon>
        <taxon>Chordata</taxon>
        <taxon>Craniata</taxon>
        <taxon>Vertebrata</taxon>
        <taxon>Euteleostomi</taxon>
        <taxon>Mammalia</taxon>
        <taxon>Eutheria</taxon>
        <taxon>Laurasiatheria</taxon>
        <taxon>Carnivora</taxon>
        <taxon>Feliformia</taxon>
        <taxon>Hyaenidae</taxon>
        <taxon>Crocuta</taxon>
    </lineage>
</organism>